<dbReference type="RefSeq" id="WP_179270800.1">
    <property type="nucleotide sequence ID" value="NZ_CP058580.1"/>
</dbReference>
<dbReference type="Proteomes" id="UP000509626">
    <property type="component" value="Plasmid unnamed1"/>
</dbReference>
<proteinExistence type="predicted"/>
<keyword evidence="4 8" id="KW-0812">Transmembrane</keyword>
<keyword evidence="5 8" id="KW-1133">Transmembrane helix</keyword>
<protein>
    <submittedName>
        <fullName evidence="10">Cation:proton antiporter</fullName>
    </submittedName>
</protein>
<dbReference type="GO" id="GO:1902600">
    <property type="term" value="P:proton transmembrane transport"/>
    <property type="evidence" value="ECO:0007669"/>
    <property type="project" value="InterPro"/>
</dbReference>
<dbReference type="GeneID" id="56039941"/>
<keyword evidence="7 8" id="KW-0472">Membrane</keyword>
<gene>
    <name evidence="10" type="ORF">HUG12_20740</name>
</gene>
<keyword evidence="6" id="KW-0406">Ion transport</keyword>
<dbReference type="GO" id="GO:0005886">
    <property type="term" value="C:plasma membrane"/>
    <property type="evidence" value="ECO:0007669"/>
    <property type="project" value="UniProtKB-SubCell"/>
</dbReference>
<feature type="transmembrane region" description="Helical" evidence="8">
    <location>
        <begin position="304"/>
        <end position="325"/>
    </location>
</feature>
<evidence type="ECO:0000256" key="8">
    <source>
        <dbReference type="SAM" id="Phobius"/>
    </source>
</evidence>
<dbReference type="AlphaFoldDB" id="A0A7D5QD56"/>
<evidence type="ECO:0000313" key="11">
    <source>
        <dbReference type="Proteomes" id="UP000509626"/>
    </source>
</evidence>
<evidence type="ECO:0000259" key="9">
    <source>
        <dbReference type="Pfam" id="PF00999"/>
    </source>
</evidence>
<keyword evidence="3" id="KW-0050">Antiport</keyword>
<keyword evidence="10" id="KW-0614">Plasmid</keyword>
<evidence type="ECO:0000256" key="6">
    <source>
        <dbReference type="ARBA" id="ARBA00023065"/>
    </source>
</evidence>
<dbReference type="KEGG" id="halu:HUG12_20740"/>
<keyword evidence="2" id="KW-0813">Transport</keyword>
<evidence type="ECO:0000256" key="4">
    <source>
        <dbReference type="ARBA" id="ARBA00022692"/>
    </source>
</evidence>
<evidence type="ECO:0000256" key="1">
    <source>
        <dbReference type="ARBA" id="ARBA00004651"/>
    </source>
</evidence>
<feature type="transmembrane region" description="Helical" evidence="8">
    <location>
        <begin position="68"/>
        <end position="85"/>
    </location>
</feature>
<dbReference type="PANTHER" id="PTHR32507:SF8">
    <property type="entry name" value="CNH1P"/>
    <property type="match status" value="1"/>
</dbReference>
<feature type="transmembrane region" description="Helical" evidence="8">
    <location>
        <begin position="208"/>
        <end position="227"/>
    </location>
</feature>
<comment type="subcellular location">
    <subcellularLocation>
        <location evidence="1">Cell membrane</location>
        <topology evidence="1">Multi-pass membrane protein</topology>
    </subcellularLocation>
</comment>
<feature type="transmembrane region" description="Helical" evidence="8">
    <location>
        <begin position="359"/>
        <end position="377"/>
    </location>
</feature>
<feature type="transmembrane region" description="Helical" evidence="8">
    <location>
        <begin position="180"/>
        <end position="201"/>
    </location>
</feature>
<feature type="transmembrane region" description="Helical" evidence="8">
    <location>
        <begin position="37"/>
        <end position="56"/>
    </location>
</feature>
<accession>A0A7D5QD56</accession>
<evidence type="ECO:0000256" key="3">
    <source>
        <dbReference type="ARBA" id="ARBA00022449"/>
    </source>
</evidence>
<evidence type="ECO:0000313" key="10">
    <source>
        <dbReference type="EMBL" id="QLG64217.1"/>
    </source>
</evidence>
<evidence type="ECO:0000256" key="2">
    <source>
        <dbReference type="ARBA" id="ARBA00022448"/>
    </source>
</evidence>
<name>A0A7D5QD56_9EURY</name>
<evidence type="ECO:0000256" key="5">
    <source>
        <dbReference type="ARBA" id="ARBA00022989"/>
    </source>
</evidence>
<dbReference type="InterPro" id="IPR006153">
    <property type="entry name" value="Cation/H_exchanger_TM"/>
</dbReference>
<feature type="transmembrane region" description="Helical" evidence="8">
    <location>
        <begin position="12"/>
        <end position="30"/>
    </location>
</feature>
<reference evidence="10 11" key="1">
    <citation type="submission" date="2020-06" db="EMBL/GenBank/DDBJ databases">
        <title>NJ-3-1, isolated from saline soil.</title>
        <authorList>
            <person name="Cui H.L."/>
            <person name="Shi X."/>
        </authorList>
    </citation>
    <scope>NUCLEOTIDE SEQUENCE [LARGE SCALE GENOMIC DNA]</scope>
    <source>
        <strain evidence="10 11">NJ-3-1</strain>
        <plasmid evidence="10 11">unnamed1</plasmid>
    </source>
</reference>
<organism evidence="10 11">
    <name type="scientific">Halorarum salinum</name>
    <dbReference type="NCBI Taxonomy" id="2743089"/>
    <lineage>
        <taxon>Archaea</taxon>
        <taxon>Methanobacteriati</taxon>
        <taxon>Methanobacteriota</taxon>
        <taxon>Stenosarchaea group</taxon>
        <taxon>Halobacteria</taxon>
        <taxon>Halobacteriales</taxon>
        <taxon>Haloferacaceae</taxon>
        <taxon>Halorarum</taxon>
    </lineage>
</organism>
<keyword evidence="11" id="KW-1185">Reference proteome</keyword>
<sequence>MVETVETYELVLVVVGIAVFGAAVLPRLLAHRPLSMPIVFVAGGFLLFSIPHGIAMPNPIEQSASVERLTELVVVVALMGAGLKIDRPFSLARWRSTWRLLGVTMPLTIAVTALLGWLALGLHPATAVLLGAALAPTDPVLASDVEAGPPLTELEAEAVAGRAGTVRFTLTSEAGLNDGLAFPFTNLAVALAGAAGAATLLPTLGEWLLVDVAYKIAVGVVAGYVLGEALARAVFRLPVGSGVADELAGAEVLAGTLLIYGLAEMANGYGFIAVFVGSLTLRHFEWEHDYYRTLHEFAVIVERLLLTVVLVGFGGALAAGLLAPLTPVDAAFGLAFLLVVRPVTGLVGLLGLDVEWPERAAIAGFGVRGVGSFYYLSHALAESSFIELELLVAADRLWALVGFVVLASTVLHGVTASAVMDVVDRRQEAIAAE</sequence>
<feature type="domain" description="Cation/H+ exchanger transmembrane" evidence="9">
    <location>
        <begin position="19"/>
        <end position="420"/>
    </location>
</feature>
<dbReference type="EMBL" id="CP058580">
    <property type="protein sequence ID" value="QLG64217.1"/>
    <property type="molecule type" value="Genomic_DNA"/>
</dbReference>
<dbReference type="Pfam" id="PF00999">
    <property type="entry name" value="Na_H_Exchanger"/>
    <property type="match status" value="1"/>
</dbReference>
<feature type="transmembrane region" description="Helical" evidence="8">
    <location>
        <begin position="397"/>
        <end position="419"/>
    </location>
</feature>
<feature type="transmembrane region" description="Helical" evidence="8">
    <location>
        <begin position="266"/>
        <end position="284"/>
    </location>
</feature>
<dbReference type="GO" id="GO:0015297">
    <property type="term" value="F:antiporter activity"/>
    <property type="evidence" value="ECO:0007669"/>
    <property type="project" value="UniProtKB-KW"/>
</dbReference>
<feature type="transmembrane region" description="Helical" evidence="8">
    <location>
        <begin position="331"/>
        <end position="352"/>
    </location>
</feature>
<geneLocation type="plasmid" evidence="10 11">
    <name>unnamed1</name>
</geneLocation>
<feature type="transmembrane region" description="Helical" evidence="8">
    <location>
        <begin position="97"/>
        <end position="120"/>
    </location>
</feature>
<dbReference type="PANTHER" id="PTHR32507">
    <property type="entry name" value="NA(+)/H(+) ANTIPORTER 1"/>
    <property type="match status" value="1"/>
</dbReference>
<dbReference type="OrthoDB" id="157118at2157"/>
<evidence type="ECO:0000256" key="7">
    <source>
        <dbReference type="ARBA" id="ARBA00023136"/>
    </source>
</evidence>